<organism evidence="1 2">
    <name type="scientific">Candidatus Lokiarchaeum ossiferum</name>
    <dbReference type="NCBI Taxonomy" id="2951803"/>
    <lineage>
        <taxon>Archaea</taxon>
        <taxon>Promethearchaeati</taxon>
        <taxon>Promethearchaeota</taxon>
        <taxon>Promethearchaeia</taxon>
        <taxon>Promethearchaeales</taxon>
        <taxon>Promethearchaeaceae</taxon>
        <taxon>Candidatus Lokiarchaeum</taxon>
    </lineage>
</organism>
<reference evidence="1" key="1">
    <citation type="submission" date="2022-09" db="EMBL/GenBank/DDBJ databases">
        <title>Actin cytoskeleton and complex cell architecture in an #Asgard archaeon.</title>
        <authorList>
            <person name="Ponce Toledo R.I."/>
            <person name="Schleper C."/>
            <person name="Rodrigues Oliveira T."/>
            <person name="Wollweber F."/>
            <person name="Xu J."/>
            <person name="Rittmann S."/>
            <person name="Klingl A."/>
            <person name="Pilhofer M."/>
        </authorList>
    </citation>
    <scope>NUCLEOTIDE SEQUENCE</scope>
    <source>
        <strain evidence="1">B-35</strain>
    </source>
</reference>
<accession>A0ABY6HVE9</accession>
<keyword evidence="2" id="KW-1185">Reference proteome</keyword>
<dbReference type="EMBL" id="CP104013">
    <property type="protein sequence ID" value="UYP47501.1"/>
    <property type="molecule type" value="Genomic_DNA"/>
</dbReference>
<proteinExistence type="predicted"/>
<name>A0ABY6HVE9_9ARCH</name>
<sequence length="419" mass="47658">MKKNALPIGEQESDNGFFCDCCGSSSVFHDEFGHFVCHDCGLCCEDPVINASLAPLNKNREGILLMHHSTKIGEGTLIGSKKERSSRKFARLSRLQNICNTTPKDSAYIHFNQLCAEFDIVLDMSLFMNLFEKLFHKMPACTKARNISKFCTTLFIIVCRKFGQDFEIKKVLDFAQMGLKDYYAIRRPIHNVEPNTDRLSVKDLENFSVKLISRLVDQYELGFTVFRLTKHLIRNYRQYLGEKVRIIAGSALIVALEYLKHPIKLSAFQISKDLGVSASTVYTRKKQFPMEKLQWNSELEETKTINLSPKLKTDLVGALNQNVNSIVSANSIIKSNKIRGDLKNPTQCGSINTSFKFHLNSIISIPLQNYYGNWLNLILRAKNYSDLFLYSSHVPLISPLSWTKNSINSNANRGEFHSS</sequence>
<dbReference type="Proteomes" id="UP001208689">
    <property type="component" value="Chromosome"/>
</dbReference>
<evidence type="ECO:0000313" key="2">
    <source>
        <dbReference type="Proteomes" id="UP001208689"/>
    </source>
</evidence>
<evidence type="ECO:0008006" key="3">
    <source>
        <dbReference type="Google" id="ProtNLM"/>
    </source>
</evidence>
<evidence type="ECO:0000313" key="1">
    <source>
        <dbReference type="EMBL" id="UYP47501.1"/>
    </source>
</evidence>
<protein>
    <recommendedName>
        <fullName evidence="3">TFIIB-type domain-containing protein</fullName>
    </recommendedName>
</protein>
<gene>
    <name evidence="1" type="ORF">NEF87_003786</name>
</gene>
<dbReference type="Gene3D" id="1.10.472.170">
    <property type="match status" value="1"/>
</dbReference>